<dbReference type="Pfam" id="PF08349">
    <property type="entry name" value="DUF1722"/>
    <property type="match status" value="1"/>
</dbReference>
<dbReference type="KEGG" id="psa:PST_1966"/>
<dbReference type="Proteomes" id="UP000000233">
    <property type="component" value="Chromosome"/>
</dbReference>
<dbReference type="InterPro" id="IPR007553">
    <property type="entry name" value="2-thiour_desulf"/>
</dbReference>
<sequence length="336" mass="37527">MMASSCTEIHLVQEVVIMHTTLPTPRIGISACLLGNPVRFNGGHKESRLCSETLAQHFEFVPVCPEVAIGLGTPREPIRLVGDADAPRAVGTVRPELDVTDALSAYGRQIAEQLHDISGYILMQKSPSCGMERVKVYAANGHTLPGGGTGVFAQALMQARPDLPIEEDGRLNDAVLRENFLTRVYAYADWQRLLQTGLSRRAIVDFHSRYKYQLMASNPLEYKALGRRVAALAEHALEDFAPGYFSQLMRALKKPATRGTHCNVLLHLSGYLKDALGSDDRRELRRLIDQYREGVIPLVVPLTLLKHHFRRHPDHYIARQAYLQPHPETLSLRNGI</sequence>
<gene>
    <name evidence="2" type="ordered locus">PST_1966</name>
</gene>
<evidence type="ECO:0000313" key="3">
    <source>
        <dbReference type="Proteomes" id="UP000000233"/>
    </source>
</evidence>
<accession>A4VKY9</accession>
<evidence type="ECO:0000313" key="2">
    <source>
        <dbReference type="EMBL" id="ABP79640.1"/>
    </source>
</evidence>
<evidence type="ECO:0000259" key="1">
    <source>
        <dbReference type="Pfam" id="PF08349"/>
    </source>
</evidence>
<feature type="domain" description="DUF1722" evidence="1">
    <location>
        <begin position="211"/>
        <end position="327"/>
    </location>
</feature>
<dbReference type="PANTHER" id="PTHR30087:SF0">
    <property type="entry name" value="INNER MEMBRANE PROTEIN"/>
    <property type="match status" value="1"/>
</dbReference>
<organism evidence="2 3">
    <name type="scientific">Stutzerimonas stutzeri (strain A1501)</name>
    <name type="common">Pseudomonas stutzeri</name>
    <dbReference type="NCBI Taxonomy" id="379731"/>
    <lineage>
        <taxon>Bacteria</taxon>
        <taxon>Pseudomonadati</taxon>
        <taxon>Pseudomonadota</taxon>
        <taxon>Gammaproteobacteria</taxon>
        <taxon>Pseudomonadales</taxon>
        <taxon>Pseudomonadaceae</taxon>
        <taxon>Stutzerimonas</taxon>
    </lineage>
</organism>
<protein>
    <recommendedName>
        <fullName evidence="1">DUF1722 domain-containing protein</fullName>
    </recommendedName>
</protein>
<dbReference type="AlphaFoldDB" id="A4VKY9"/>
<dbReference type="HOGENOM" id="CLU_076318_0_0_6"/>
<dbReference type="InterPro" id="IPR017087">
    <property type="entry name" value="UCP037004"/>
</dbReference>
<dbReference type="Pfam" id="PF04463">
    <property type="entry name" value="2-thiour_desulf"/>
    <property type="match status" value="1"/>
</dbReference>
<dbReference type="EMBL" id="CP000304">
    <property type="protein sequence ID" value="ABP79640.1"/>
    <property type="molecule type" value="Genomic_DNA"/>
</dbReference>
<proteinExistence type="predicted"/>
<dbReference type="eggNOG" id="COG1683">
    <property type="taxonomic scope" value="Bacteria"/>
</dbReference>
<dbReference type="InterPro" id="IPR013560">
    <property type="entry name" value="DUF1722"/>
</dbReference>
<dbReference type="eggNOG" id="COG3272">
    <property type="taxonomic scope" value="Bacteria"/>
</dbReference>
<dbReference type="PANTHER" id="PTHR30087">
    <property type="entry name" value="INNER MEMBRANE PROTEIN"/>
    <property type="match status" value="1"/>
</dbReference>
<name>A4VKY9_STUS1</name>
<reference evidence="2 3" key="1">
    <citation type="journal article" date="2008" name="Proc. Natl. Acad. Sci. U.S.A.">
        <title>Nitrogen fixation island and rhizosphere competence traits in the genome of root-associated Pseudomonas stutzeri A1501.</title>
        <authorList>
            <person name="Yan Y."/>
            <person name="Yang J."/>
            <person name="Dou Y."/>
            <person name="Chen M."/>
            <person name="Ping S."/>
            <person name="Peng J."/>
            <person name="Lu W."/>
            <person name="Zhang W."/>
            <person name="Yao Z."/>
            <person name="Li H."/>
            <person name="Liu W."/>
            <person name="He S."/>
            <person name="Geng L."/>
            <person name="Zhang X."/>
            <person name="Yang F."/>
            <person name="Yu H."/>
            <person name="Zhan Y."/>
            <person name="Li D."/>
            <person name="Lin Z."/>
            <person name="Wang Y."/>
            <person name="Elmerich C."/>
            <person name="Lin M."/>
            <person name="Jin Q."/>
        </authorList>
    </citation>
    <scope>NUCLEOTIDE SEQUENCE [LARGE SCALE GENOMIC DNA]</scope>
    <source>
        <strain evidence="2 3">A1501</strain>
    </source>
</reference>
<keyword evidence="3" id="KW-1185">Reference proteome</keyword>
<dbReference type="PIRSF" id="PIRSF037004">
    <property type="entry name" value="UCP037004"/>
    <property type="match status" value="1"/>
</dbReference>